<dbReference type="OrthoDB" id="6118920at2759"/>
<comment type="caution">
    <text evidence="2">The sequence shown here is derived from an EMBL/GenBank/DDBJ whole genome shotgun (WGS) entry which is preliminary data.</text>
</comment>
<dbReference type="CDD" id="cd02019">
    <property type="entry name" value="NK"/>
    <property type="match status" value="1"/>
</dbReference>
<evidence type="ECO:0000313" key="2">
    <source>
        <dbReference type="EMBL" id="KAF7348791.1"/>
    </source>
</evidence>
<keyword evidence="3" id="KW-1185">Reference proteome</keyword>
<evidence type="ECO:0000313" key="3">
    <source>
        <dbReference type="Proteomes" id="UP000620124"/>
    </source>
</evidence>
<dbReference type="AlphaFoldDB" id="A0A8H7CUT0"/>
<dbReference type="InterPro" id="IPR027417">
    <property type="entry name" value="P-loop_NTPase"/>
</dbReference>
<feature type="domain" description="NadR/Ttd14 AAA" evidence="1">
    <location>
        <begin position="7"/>
        <end position="170"/>
    </location>
</feature>
<dbReference type="InterPro" id="IPR038727">
    <property type="entry name" value="NadR/Ttd14_AAA_dom"/>
</dbReference>
<protein>
    <recommendedName>
        <fullName evidence="1">NadR/Ttd14 AAA domain-containing protein</fullName>
    </recommendedName>
</protein>
<dbReference type="EMBL" id="JACAZI010000011">
    <property type="protein sequence ID" value="KAF7348791.1"/>
    <property type="molecule type" value="Genomic_DNA"/>
</dbReference>
<evidence type="ECO:0000259" key="1">
    <source>
        <dbReference type="Pfam" id="PF13521"/>
    </source>
</evidence>
<name>A0A8H7CUT0_9AGAR</name>
<organism evidence="2 3">
    <name type="scientific">Mycena venus</name>
    <dbReference type="NCBI Taxonomy" id="2733690"/>
    <lineage>
        <taxon>Eukaryota</taxon>
        <taxon>Fungi</taxon>
        <taxon>Dikarya</taxon>
        <taxon>Basidiomycota</taxon>
        <taxon>Agaricomycotina</taxon>
        <taxon>Agaricomycetes</taxon>
        <taxon>Agaricomycetidae</taxon>
        <taxon>Agaricales</taxon>
        <taxon>Marasmiineae</taxon>
        <taxon>Mycenaceae</taxon>
        <taxon>Mycena</taxon>
    </lineage>
</organism>
<dbReference type="Proteomes" id="UP000620124">
    <property type="component" value="Unassembled WGS sequence"/>
</dbReference>
<dbReference type="Pfam" id="PF13521">
    <property type="entry name" value="AAA_28"/>
    <property type="match status" value="1"/>
</dbReference>
<gene>
    <name evidence="2" type="ORF">MVEN_01398800</name>
</gene>
<reference evidence="2" key="1">
    <citation type="submission" date="2020-05" db="EMBL/GenBank/DDBJ databases">
        <title>Mycena genomes resolve the evolution of fungal bioluminescence.</title>
        <authorList>
            <person name="Tsai I.J."/>
        </authorList>
    </citation>
    <scope>NUCLEOTIDE SEQUENCE</scope>
    <source>
        <strain evidence="2">CCC161011</strain>
    </source>
</reference>
<dbReference type="Gene3D" id="3.40.50.300">
    <property type="entry name" value="P-loop containing nucleotide triphosphate hydrolases"/>
    <property type="match status" value="1"/>
</dbReference>
<sequence length="197" mass="22125">MEQRTPIYVVGPSSTGKTTLCNALAKRLGLKEPQFVTEVARRVITALGLGRSDIGLLDMQKAIMLAHLKQERINGDRRDYLCDRSAVDPIVYAIFTATNPTDAESRKEALVNLPEFQRALPRFRGALFVLLAPVKEWIIDDGFRHVGDEAEIFAIFRDTLSELGIRYREIGSDMRFLPERTAFVLSLAMAPHSTLAY</sequence>
<proteinExistence type="predicted"/>
<dbReference type="SUPFAM" id="SSF52540">
    <property type="entry name" value="P-loop containing nucleoside triphosphate hydrolases"/>
    <property type="match status" value="1"/>
</dbReference>
<accession>A0A8H7CUT0</accession>